<dbReference type="PANTHER" id="PTHR32305:SF15">
    <property type="entry name" value="PROTEIN RHSA-RELATED"/>
    <property type="match status" value="1"/>
</dbReference>
<keyword evidence="5" id="KW-1185">Reference proteome</keyword>
<accession>A0A3L9L7Y5</accession>
<feature type="domain" description="Teneurin-like YD-shell" evidence="3">
    <location>
        <begin position="587"/>
        <end position="860"/>
    </location>
</feature>
<proteinExistence type="predicted"/>
<gene>
    <name evidence="4" type="ORF">EAE32_06790</name>
</gene>
<feature type="compositionally biased region" description="Low complexity" evidence="2">
    <location>
        <begin position="242"/>
        <end position="262"/>
    </location>
</feature>
<feature type="region of interest" description="Disordered" evidence="2">
    <location>
        <begin position="242"/>
        <end position="276"/>
    </location>
</feature>
<evidence type="ECO:0000256" key="1">
    <source>
        <dbReference type="ARBA" id="ARBA00022737"/>
    </source>
</evidence>
<organism evidence="4 5">
    <name type="scientific">Kocuria tytonicola</name>
    <dbReference type="NCBI Taxonomy" id="2055946"/>
    <lineage>
        <taxon>Bacteria</taxon>
        <taxon>Bacillati</taxon>
        <taxon>Actinomycetota</taxon>
        <taxon>Actinomycetes</taxon>
        <taxon>Micrococcales</taxon>
        <taxon>Micrococcaceae</taxon>
        <taxon>Kocuria</taxon>
    </lineage>
</organism>
<name>A0A3L9L7Y5_9MICC</name>
<dbReference type="PANTHER" id="PTHR32305">
    <property type="match status" value="1"/>
</dbReference>
<dbReference type="Pfam" id="PF25023">
    <property type="entry name" value="TEN_YD-shell"/>
    <property type="match status" value="2"/>
</dbReference>
<keyword evidence="1" id="KW-0677">Repeat</keyword>
<evidence type="ECO:0000259" key="3">
    <source>
        <dbReference type="Pfam" id="PF25023"/>
    </source>
</evidence>
<dbReference type="EMBL" id="RDEX01000001">
    <property type="protein sequence ID" value="RLY94835.1"/>
    <property type="molecule type" value="Genomic_DNA"/>
</dbReference>
<dbReference type="Proteomes" id="UP000277871">
    <property type="component" value="Unassembled WGS sequence"/>
</dbReference>
<evidence type="ECO:0000313" key="5">
    <source>
        <dbReference type="Proteomes" id="UP000277871"/>
    </source>
</evidence>
<evidence type="ECO:0000313" key="4">
    <source>
        <dbReference type="EMBL" id="RLY94835.1"/>
    </source>
</evidence>
<evidence type="ECO:0000256" key="2">
    <source>
        <dbReference type="SAM" id="MobiDB-lite"/>
    </source>
</evidence>
<protein>
    <recommendedName>
        <fullName evidence="3">Teneurin-like YD-shell domain-containing protein</fullName>
    </recommendedName>
</protein>
<dbReference type="Pfam" id="PF05593">
    <property type="entry name" value="RHS_repeat"/>
    <property type="match status" value="1"/>
</dbReference>
<dbReference type="InterPro" id="IPR050708">
    <property type="entry name" value="T6SS_VgrG/RHS"/>
</dbReference>
<comment type="caution">
    <text evidence="4">The sequence shown here is derived from an EMBL/GenBank/DDBJ whole genome shotgun (WGS) entry which is preliminary data.</text>
</comment>
<feature type="compositionally biased region" description="Polar residues" evidence="2">
    <location>
        <begin position="263"/>
        <end position="276"/>
    </location>
</feature>
<sequence>MLYTGGDGFSAKFTASGTAFTPPKGVKADLVKTSSGYTLTSRTTAQVSTFNADGLLTSVADRNGNKTTYAYTNGVLSKVTGYSGPAGARTATITTSASEVKVSQTSGTETRAVVFEKDAKNNLTAFTDAKGQRTTFESVEGQVRKVTSPEGHTTEFTYDDTNRLTTLSRVAGDGQNAVTRLAYASDTQTLVAGPNTDQSQPVGSVPRSTFTLDASDHVTKASDPVGRSKDASYTADFDIASTTSGSGASAGTTTNTFGANSGQSLTKSTSPTGAASSLEYGNTASATKYLPTAGTDPAGNKSTYTYNGAGNMLSSAQAGGTPAAVTYNADGTVATATAPGNGTNSTKYTYDGNKQLTKITPVTGTTLGAQALTYDVWGRTASITDGRGNKISYTYDRMGRVTKESYSDGTPAVSYTYDADGHQTKRVDGSGTTTMGFDELGRLTTRGHSAAGEEVTYGYDKASNLTSVSDKRGTTTYDFDASGTPTTIWYESGGQKKRADMATDDRGRRTDIWMETPGGDHTKWAAHQHTDYDKSGRIARTVAKVGNGETTNTTVQDKTYCYTAGTTPAGGCTAGAGSDRAKIQWVKDAVDSSATVFTYDTKGQVTKAVRTGGTDPRTYTYTYDARGNRLTSAKTEGYQATNLTFNAANEITNPAYAYDASGNMTKDIGGTFTYNAAGQMTTHTREQGTFTYTYAGGSQSELIKQKTTRGNYEYGYGRTNQFGLPVVEQVSLNGKTAHLENDPVTGQPLMLRTAEGVQSLYVYDGIGNPEALVTNQDSTTFAYDYDPYGVPALNDENGEGDPVNPFQFKGGIHDRSTNWVKFGYRWYSVGTGRFTQRDTLDAPLDPANANRYTFAGNDPINYSDPLGMEVTKGDIFSAVAGAAVGGALDGVLSPVVGGAIAGCLGGAGGSWLDGEDAANGCMEGALLGGASGGAGKLGMVAGKAIRGGGGKHVAD</sequence>
<dbReference type="InterPro" id="IPR056823">
    <property type="entry name" value="TEN-like_YD-shell"/>
</dbReference>
<dbReference type="NCBIfam" id="TIGR03696">
    <property type="entry name" value="Rhs_assc_core"/>
    <property type="match status" value="1"/>
</dbReference>
<dbReference type="InterPro" id="IPR031325">
    <property type="entry name" value="RHS_repeat"/>
</dbReference>
<reference evidence="4 5" key="1">
    <citation type="submission" date="2018-10" db="EMBL/GenBank/DDBJ databases">
        <title>Kocuria tytonicola, new bacteria from the preen glands of American barn owls (Tyto furcata).</title>
        <authorList>
            <person name="Braun M.S."/>
            <person name="Wang E."/>
            <person name="Zimmermann S."/>
            <person name="Boutin S."/>
            <person name="Wagner H."/>
            <person name="Wink M."/>
        </authorList>
    </citation>
    <scope>NUCLEOTIDE SEQUENCE [LARGE SCALE GENOMIC DNA]</scope>
    <source>
        <strain evidence="4 5">473</strain>
    </source>
</reference>
<dbReference type="AlphaFoldDB" id="A0A3L9L7Y5"/>
<dbReference type="InterPro" id="IPR022385">
    <property type="entry name" value="Rhs_assc_core"/>
</dbReference>
<feature type="domain" description="Teneurin-like YD-shell" evidence="3">
    <location>
        <begin position="326"/>
        <end position="473"/>
    </location>
</feature>
<dbReference type="Gene3D" id="2.180.10.10">
    <property type="entry name" value="RHS repeat-associated core"/>
    <property type="match status" value="2"/>
</dbReference>